<dbReference type="AlphaFoldDB" id="A0A1G9LJ77"/>
<keyword evidence="1" id="KW-1133">Transmembrane helix</keyword>
<protein>
    <submittedName>
        <fullName evidence="2">Uncharacterized membrane protein YhaH, DUF805 family</fullName>
    </submittedName>
</protein>
<proteinExistence type="predicted"/>
<evidence type="ECO:0000256" key="1">
    <source>
        <dbReference type="SAM" id="Phobius"/>
    </source>
</evidence>
<dbReference type="InterPro" id="IPR008523">
    <property type="entry name" value="DUF805"/>
</dbReference>
<name>A0A1G9LJ77_9ACTN</name>
<dbReference type="GO" id="GO:0005886">
    <property type="term" value="C:plasma membrane"/>
    <property type="evidence" value="ECO:0007669"/>
    <property type="project" value="TreeGrafter"/>
</dbReference>
<feature type="transmembrane region" description="Helical" evidence="1">
    <location>
        <begin position="88"/>
        <end position="107"/>
    </location>
</feature>
<dbReference type="Proteomes" id="UP000198680">
    <property type="component" value="Unassembled WGS sequence"/>
</dbReference>
<dbReference type="PANTHER" id="PTHR34980:SF2">
    <property type="entry name" value="INNER MEMBRANE PROTEIN YHAH-RELATED"/>
    <property type="match status" value="1"/>
</dbReference>
<dbReference type="STRING" id="1137991.SAMN05660642_00449"/>
<dbReference type="EMBL" id="FNHE01000001">
    <property type="protein sequence ID" value="SDL61954.1"/>
    <property type="molecule type" value="Genomic_DNA"/>
</dbReference>
<sequence>MGLGEWYVRRGRIDRTTWWLHYTLPIAGLSLLANIADASLGYPVFSTTVDTSSAWAYLGGPLTTVVALLTIVPSIGSSVTRLHDRGHSAWWLLWSLVPLVGWLVLLVQNGFLAGQPVPNRYGPPPGQPTPQTW</sequence>
<keyword evidence="1" id="KW-0812">Transmembrane</keyword>
<gene>
    <name evidence="2" type="ORF">SAMN05660642_00449</name>
</gene>
<evidence type="ECO:0000313" key="2">
    <source>
        <dbReference type="EMBL" id="SDL61954.1"/>
    </source>
</evidence>
<feature type="transmembrane region" description="Helical" evidence="1">
    <location>
        <begin position="19"/>
        <end position="42"/>
    </location>
</feature>
<dbReference type="RefSeq" id="WP_175479368.1">
    <property type="nucleotide sequence ID" value="NZ_FNHE01000001.1"/>
</dbReference>
<accession>A0A1G9LJ77</accession>
<feature type="transmembrane region" description="Helical" evidence="1">
    <location>
        <begin position="54"/>
        <end position="76"/>
    </location>
</feature>
<dbReference type="Pfam" id="PF05656">
    <property type="entry name" value="DUF805"/>
    <property type="match status" value="1"/>
</dbReference>
<keyword evidence="3" id="KW-1185">Reference proteome</keyword>
<reference evidence="3" key="1">
    <citation type="submission" date="2016-10" db="EMBL/GenBank/DDBJ databases">
        <authorList>
            <person name="Varghese N."/>
            <person name="Submissions S."/>
        </authorList>
    </citation>
    <scope>NUCLEOTIDE SEQUENCE [LARGE SCALE GENOMIC DNA]</scope>
    <source>
        <strain evidence="3">DSM 45419</strain>
    </source>
</reference>
<organism evidence="2 3">
    <name type="scientific">Geodermatophilus siccatus</name>
    <dbReference type="NCBI Taxonomy" id="1137991"/>
    <lineage>
        <taxon>Bacteria</taxon>
        <taxon>Bacillati</taxon>
        <taxon>Actinomycetota</taxon>
        <taxon>Actinomycetes</taxon>
        <taxon>Geodermatophilales</taxon>
        <taxon>Geodermatophilaceae</taxon>
        <taxon>Geodermatophilus</taxon>
    </lineage>
</organism>
<keyword evidence="1" id="KW-0472">Membrane</keyword>
<dbReference type="PANTHER" id="PTHR34980">
    <property type="entry name" value="INNER MEMBRANE PROTEIN-RELATED-RELATED"/>
    <property type="match status" value="1"/>
</dbReference>
<evidence type="ECO:0000313" key="3">
    <source>
        <dbReference type="Proteomes" id="UP000198680"/>
    </source>
</evidence>